<organism evidence="2 3">
    <name type="scientific">Chlamydomonas reinhardtii</name>
    <name type="common">Chlamydomonas smithii</name>
    <dbReference type="NCBI Taxonomy" id="3055"/>
    <lineage>
        <taxon>Eukaryota</taxon>
        <taxon>Viridiplantae</taxon>
        <taxon>Chlorophyta</taxon>
        <taxon>core chlorophytes</taxon>
        <taxon>Chlorophyceae</taxon>
        <taxon>CS clade</taxon>
        <taxon>Chlamydomonadales</taxon>
        <taxon>Chlamydomonadaceae</taxon>
        <taxon>Chlamydomonas</taxon>
    </lineage>
</organism>
<dbReference type="AlphaFoldDB" id="A0A2K3DAP8"/>
<sequence>MGLFASRLATPRLNTSTLEVDFDVVSGSEVRRRAVVDPVVGGRLTGRVWYTAFRPFNDTTGEMFPHSYVFSYNYFYPWNGCSNQLLATQVQGRQQALEYYMCGNRTHDGDLVHVKLWVCEDDLYREDAAAAVRRVQFSPHGWLPEFDCDCESGECEYELDEAGVRRLVTYSGDRVCSATPTGPSPAPSTSTKRSRSSPS</sequence>
<dbReference type="RefSeq" id="XP_042920241.1">
    <property type="nucleotide sequence ID" value="XM_043066844.1"/>
</dbReference>
<dbReference type="GeneID" id="5715953"/>
<feature type="compositionally biased region" description="Low complexity" evidence="1">
    <location>
        <begin position="177"/>
        <end position="191"/>
    </location>
</feature>
<accession>A0A2K3DAP8</accession>
<dbReference type="Gramene" id="PNW77609">
    <property type="protein sequence ID" value="PNW77609"/>
    <property type="gene ID" value="CHLRE_10g444216v5"/>
</dbReference>
<name>A0A2K3DAP8_CHLRE</name>
<evidence type="ECO:0000256" key="1">
    <source>
        <dbReference type="SAM" id="MobiDB-lite"/>
    </source>
</evidence>
<gene>
    <name evidence="2" type="ORF">CHLRE_10g444216v5</name>
</gene>
<reference evidence="2 3" key="1">
    <citation type="journal article" date="2007" name="Science">
        <title>The Chlamydomonas genome reveals the evolution of key animal and plant functions.</title>
        <authorList>
            <person name="Merchant S.S."/>
            <person name="Prochnik S.E."/>
            <person name="Vallon O."/>
            <person name="Harris E.H."/>
            <person name="Karpowicz S.J."/>
            <person name="Witman G.B."/>
            <person name="Terry A."/>
            <person name="Salamov A."/>
            <person name="Fritz-Laylin L.K."/>
            <person name="Marechal-Drouard L."/>
            <person name="Marshall W.F."/>
            <person name="Qu L.H."/>
            <person name="Nelson D.R."/>
            <person name="Sanderfoot A.A."/>
            <person name="Spalding M.H."/>
            <person name="Kapitonov V.V."/>
            <person name="Ren Q."/>
            <person name="Ferris P."/>
            <person name="Lindquist E."/>
            <person name="Shapiro H."/>
            <person name="Lucas S.M."/>
            <person name="Grimwood J."/>
            <person name="Schmutz J."/>
            <person name="Cardol P."/>
            <person name="Cerutti H."/>
            <person name="Chanfreau G."/>
            <person name="Chen C.L."/>
            <person name="Cognat V."/>
            <person name="Croft M.T."/>
            <person name="Dent R."/>
            <person name="Dutcher S."/>
            <person name="Fernandez E."/>
            <person name="Fukuzawa H."/>
            <person name="Gonzalez-Ballester D."/>
            <person name="Gonzalez-Halphen D."/>
            <person name="Hallmann A."/>
            <person name="Hanikenne M."/>
            <person name="Hippler M."/>
            <person name="Inwood W."/>
            <person name="Jabbari K."/>
            <person name="Kalanon M."/>
            <person name="Kuras R."/>
            <person name="Lefebvre P.A."/>
            <person name="Lemaire S.D."/>
            <person name="Lobanov A.V."/>
            <person name="Lohr M."/>
            <person name="Manuell A."/>
            <person name="Meier I."/>
            <person name="Mets L."/>
            <person name="Mittag M."/>
            <person name="Mittelmeier T."/>
            <person name="Moroney J.V."/>
            <person name="Moseley J."/>
            <person name="Napoli C."/>
            <person name="Nedelcu A.M."/>
            <person name="Niyogi K."/>
            <person name="Novoselov S.V."/>
            <person name="Paulsen I.T."/>
            <person name="Pazour G."/>
            <person name="Purton S."/>
            <person name="Ral J.P."/>
            <person name="Riano-Pachon D.M."/>
            <person name="Riekhof W."/>
            <person name="Rymarquis L."/>
            <person name="Schroda M."/>
            <person name="Stern D."/>
            <person name="Umen J."/>
            <person name="Willows R."/>
            <person name="Wilson N."/>
            <person name="Zimmer S.L."/>
            <person name="Allmer J."/>
            <person name="Balk J."/>
            <person name="Bisova K."/>
            <person name="Chen C.J."/>
            <person name="Elias M."/>
            <person name="Gendler K."/>
            <person name="Hauser C."/>
            <person name="Lamb M.R."/>
            <person name="Ledford H."/>
            <person name="Long J.C."/>
            <person name="Minagawa J."/>
            <person name="Page M.D."/>
            <person name="Pan J."/>
            <person name="Pootakham W."/>
            <person name="Roje S."/>
            <person name="Rose A."/>
            <person name="Stahlberg E."/>
            <person name="Terauchi A.M."/>
            <person name="Yang P."/>
            <person name="Ball S."/>
            <person name="Bowler C."/>
            <person name="Dieckmann C.L."/>
            <person name="Gladyshev V.N."/>
            <person name="Green P."/>
            <person name="Jorgensen R."/>
            <person name="Mayfield S."/>
            <person name="Mueller-Roeber B."/>
            <person name="Rajamani S."/>
            <person name="Sayre R.T."/>
            <person name="Brokstein P."/>
            <person name="Dubchak I."/>
            <person name="Goodstein D."/>
            <person name="Hornick L."/>
            <person name="Huang Y.W."/>
            <person name="Jhaveri J."/>
            <person name="Luo Y."/>
            <person name="Martinez D."/>
            <person name="Ngau W.C."/>
            <person name="Otillar B."/>
            <person name="Poliakov A."/>
            <person name="Porter A."/>
            <person name="Szajkowski L."/>
            <person name="Werner G."/>
            <person name="Zhou K."/>
            <person name="Grigoriev I.V."/>
            <person name="Rokhsar D.S."/>
            <person name="Grossman A.R."/>
        </authorList>
    </citation>
    <scope>NUCLEOTIDE SEQUENCE [LARGE SCALE GENOMIC DNA]</scope>
    <source>
        <strain evidence="3">CC-503</strain>
    </source>
</reference>
<keyword evidence="3" id="KW-1185">Reference proteome</keyword>
<dbReference type="InParanoid" id="A0A2K3DAP8"/>
<dbReference type="KEGG" id="cre:CHLRE_10g444216v5"/>
<dbReference type="STRING" id="3055.A0A2K3DAP8"/>
<dbReference type="OrthoDB" id="512792at2759"/>
<protein>
    <submittedName>
        <fullName evidence="2">Uncharacterized protein</fullName>
    </submittedName>
</protein>
<proteinExistence type="predicted"/>
<dbReference type="Proteomes" id="UP000006906">
    <property type="component" value="Chromosome 10"/>
</dbReference>
<evidence type="ECO:0000313" key="2">
    <source>
        <dbReference type="EMBL" id="PNW77609.1"/>
    </source>
</evidence>
<evidence type="ECO:0000313" key="3">
    <source>
        <dbReference type="Proteomes" id="UP000006906"/>
    </source>
</evidence>
<feature type="region of interest" description="Disordered" evidence="1">
    <location>
        <begin position="175"/>
        <end position="199"/>
    </location>
</feature>
<dbReference type="EMBL" id="CM008971">
    <property type="protein sequence ID" value="PNW77609.1"/>
    <property type="molecule type" value="Genomic_DNA"/>
</dbReference>